<gene>
    <name evidence="10" type="ORF">CWS01_17530</name>
</gene>
<evidence type="ECO:0000256" key="7">
    <source>
        <dbReference type="ARBA" id="ARBA00022840"/>
    </source>
</evidence>
<evidence type="ECO:0000256" key="6">
    <source>
        <dbReference type="ARBA" id="ARBA00022777"/>
    </source>
</evidence>
<dbReference type="SUPFAM" id="SSF47384">
    <property type="entry name" value="Homodimeric domain of signal transducing histidine kinase"/>
    <property type="match status" value="1"/>
</dbReference>
<dbReference type="Pfam" id="PF02518">
    <property type="entry name" value="HATPase_c"/>
    <property type="match status" value="1"/>
</dbReference>
<evidence type="ECO:0000313" key="10">
    <source>
        <dbReference type="EMBL" id="PKG22412.1"/>
    </source>
</evidence>
<dbReference type="Proteomes" id="UP000233375">
    <property type="component" value="Unassembled WGS sequence"/>
</dbReference>
<keyword evidence="7" id="KW-0067">ATP-binding</keyword>
<sequence length="369" mass="42615">MVSFMNTLSKNISKLPFPYFVINNHLEILHSSIPNSPSIKSSSFADYLLIDEDEFTGFLKGEDAEVEMTIQLPHFHYESFYRLYKVEEDSLYHLYCIPLTKQEEHVQKLSKQINKQLYDFHQHMREQKNFFTKTIHLFRDVALSNDYSNNIGKLAAGIAHEIRNPLTTVKGFIQLIKPHLKEIKKERYADIALEEIDRANDIIFDFLNASKPKDDNWEHISINRLITDICTLFESESIMKNVMIQMDLCEPSPYVFFNEKQLKQVLVNIIKNAFEAIEECHEKKGNKYIHVTTSIKNSFFCIALKDNGCGISESGIKELFNPFYTTKGKGTGIGLSVCKKIMEDAGGNLYAESELNNGTIFYVEIPFKE</sequence>
<dbReference type="InterPro" id="IPR003661">
    <property type="entry name" value="HisK_dim/P_dom"/>
</dbReference>
<dbReference type="PROSITE" id="PS50109">
    <property type="entry name" value="HIS_KIN"/>
    <property type="match status" value="1"/>
</dbReference>
<dbReference type="AlphaFoldDB" id="A0A2N0YYT2"/>
<dbReference type="Pfam" id="PF00512">
    <property type="entry name" value="HisKA"/>
    <property type="match status" value="1"/>
</dbReference>
<dbReference type="InterPro" id="IPR004358">
    <property type="entry name" value="Sig_transdc_His_kin-like_C"/>
</dbReference>
<dbReference type="EC" id="2.7.13.3" evidence="2"/>
<dbReference type="SUPFAM" id="SSF55874">
    <property type="entry name" value="ATPase domain of HSP90 chaperone/DNA topoisomerase II/histidine kinase"/>
    <property type="match status" value="1"/>
</dbReference>
<dbReference type="CDD" id="cd00075">
    <property type="entry name" value="HATPase"/>
    <property type="match status" value="1"/>
</dbReference>
<dbReference type="OrthoDB" id="9815750at2"/>
<dbReference type="SMART" id="SM00388">
    <property type="entry name" value="HisKA"/>
    <property type="match status" value="1"/>
</dbReference>
<dbReference type="GO" id="GO:0000155">
    <property type="term" value="F:phosphorelay sensor kinase activity"/>
    <property type="evidence" value="ECO:0007669"/>
    <property type="project" value="InterPro"/>
</dbReference>
<dbReference type="InterPro" id="IPR036097">
    <property type="entry name" value="HisK_dim/P_sf"/>
</dbReference>
<keyword evidence="3" id="KW-0597">Phosphoprotein</keyword>
<evidence type="ECO:0000256" key="4">
    <source>
        <dbReference type="ARBA" id="ARBA00022679"/>
    </source>
</evidence>
<dbReference type="PRINTS" id="PR00344">
    <property type="entry name" value="BCTRLSENSOR"/>
</dbReference>
<organism evidence="10 11">
    <name type="scientific">Niallia nealsonii</name>
    <dbReference type="NCBI Taxonomy" id="115979"/>
    <lineage>
        <taxon>Bacteria</taxon>
        <taxon>Bacillati</taxon>
        <taxon>Bacillota</taxon>
        <taxon>Bacilli</taxon>
        <taxon>Bacillales</taxon>
        <taxon>Bacillaceae</taxon>
        <taxon>Niallia</taxon>
    </lineage>
</organism>
<protein>
    <recommendedName>
        <fullName evidence="2">histidine kinase</fullName>
        <ecNumber evidence="2">2.7.13.3</ecNumber>
    </recommendedName>
</protein>
<dbReference type="SMART" id="SM00387">
    <property type="entry name" value="HATPase_c"/>
    <property type="match status" value="1"/>
</dbReference>
<keyword evidence="6 10" id="KW-0418">Kinase</keyword>
<feature type="domain" description="Histidine kinase" evidence="9">
    <location>
        <begin position="157"/>
        <end position="369"/>
    </location>
</feature>
<keyword evidence="11" id="KW-1185">Reference proteome</keyword>
<dbReference type="InterPro" id="IPR003594">
    <property type="entry name" value="HATPase_dom"/>
</dbReference>
<accession>A0A2N0YYT2</accession>
<keyword evidence="5" id="KW-0547">Nucleotide-binding</keyword>
<evidence type="ECO:0000256" key="8">
    <source>
        <dbReference type="ARBA" id="ARBA00023012"/>
    </source>
</evidence>
<name>A0A2N0YYT2_9BACI</name>
<evidence type="ECO:0000259" key="9">
    <source>
        <dbReference type="PROSITE" id="PS50109"/>
    </source>
</evidence>
<keyword evidence="4" id="KW-0808">Transferase</keyword>
<dbReference type="PANTHER" id="PTHR43065:SF34">
    <property type="entry name" value="SPORULATION KINASE A"/>
    <property type="match status" value="1"/>
</dbReference>
<evidence type="ECO:0000313" key="11">
    <source>
        <dbReference type="Proteomes" id="UP000233375"/>
    </source>
</evidence>
<evidence type="ECO:0000256" key="3">
    <source>
        <dbReference type="ARBA" id="ARBA00022553"/>
    </source>
</evidence>
<dbReference type="InterPro" id="IPR036890">
    <property type="entry name" value="HATPase_C_sf"/>
</dbReference>
<evidence type="ECO:0000256" key="5">
    <source>
        <dbReference type="ARBA" id="ARBA00022741"/>
    </source>
</evidence>
<dbReference type="Gene3D" id="1.10.287.130">
    <property type="match status" value="1"/>
</dbReference>
<comment type="caution">
    <text evidence="10">The sequence shown here is derived from an EMBL/GenBank/DDBJ whole genome shotgun (WGS) entry which is preliminary data.</text>
</comment>
<dbReference type="InterPro" id="IPR005467">
    <property type="entry name" value="His_kinase_dom"/>
</dbReference>
<dbReference type="GO" id="GO:0005524">
    <property type="term" value="F:ATP binding"/>
    <property type="evidence" value="ECO:0007669"/>
    <property type="project" value="UniProtKB-KW"/>
</dbReference>
<comment type="catalytic activity">
    <reaction evidence="1">
        <text>ATP + protein L-histidine = ADP + protein N-phospho-L-histidine.</text>
        <dbReference type="EC" id="2.7.13.3"/>
    </reaction>
</comment>
<dbReference type="CDD" id="cd00082">
    <property type="entry name" value="HisKA"/>
    <property type="match status" value="1"/>
</dbReference>
<proteinExistence type="predicted"/>
<dbReference type="EMBL" id="PISE01000043">
    <property type="protein sequence ID" value="PKG22412.1"/>
    <property type="molecule type" value="Genomic_DNA"/>
</dbReference>
<keyword evidence="8" id="KW-0902">Two-component regulatory system</keyword>
<evidence type="ECO:0000256" key="1">
    <source>
        <dbReference type="ARBA" id="ARBA00000085"/>
    </source>
</evidence>
<dbReference type="Gene3D" id="3.30.565.10">
    <property type="entry name" value="Histidine kinase-like ATPase, C-terminal domain"/>
    <property type="match status" value="1"/>
</dbReference>
<evidence type="ECO:0000256" key="2">
    <source>
        <dbReference type="ARBA" id="ARBA00012438"/>
    </source>
</evidence>
<reference evidence="10 11" key="1">
    <citation type="journal article" date="2003" name="Int. J. Syst. Evol. Microbiol.">
        <title>Bacillus nealsonii sp. nov., isolated from a spacecraft-assembly facility, whose spores are gamma-radiation resistant.</title>
        <authorList>
            <person name="Venkateswaran K."/>
            <person name="Kempf M."/>
            <person name="Chen F."/>
            <person name="Satomi M."/>
            <person name="Nicholson W."/>
            <person name="Kern R."/>
        </authorList>
    </citation>
    <scope>NUCLEOTIDE SEQUENCE [LARGE SCALE GENOMIC DNA]</scope>
    <source>
        <strain evidence="10 11">FO-92</strain>
    </source>
</reference>
<dbReference type="PANTHER" id="PTHR43065">
    <property type="entry name" value="SENSOR HISTIDINE KINASE"/>
    <property type="match status" value="1"/>
</dbReference>